<dbReference type="Proteomes" id="UP000218113">
    <property type="component" value="Unassembled WGS sequence"/>
</dbReference>
<feature type="compositionally biased region" description="Basic residues" evidence="1">
    <location>
        <begin position="169"/>
        <end position="188"/>
    </location>
</feature>
<gene>
    <name evidence="2" type="ORF">COB67_08540</name>
</gene>
<name>A0A2A4T1H4_9DELT</name>
<evidence type="ECO:0000313" key="3">
    <source>
        <dbReference type="Proteomes" id="UP000218113"/>
    </source>
</evidence>
<organism evidence="2 3">
    <name type="scientific">SAR324 cluster bacterium</name>
    <dbReference type="NCBI Taxonomy" id="2024889"/>
    <lineage>
        <taxon>Bacteria</taxon>
        <taxon>Deltaproteobacteria</taxon>
        <taxon>SAR324 cluster</taxon>
    </lineage>
</organism>
<reference evidence="3" key="1">
    <citation type="submission" date="2017-08" db="EMBL/GenBank/DDBJ databases">
        <title>A dynamic microbial community with high functional redundancy inhabits the cold, oxic subseafloor aquifer.</title>
        <authorList>
            <person name="Tully B.J."/>
            <person name="Wheat C.G."/>
            <person name="Glazer B.T."/>
            <person name="Huber J.A."/>
        </authorList>
    </citation>
    <scope>NUCLEOTIDE SEQUENCE [LARGE SCALE GENOMIC DNA]</scope>
</reference>
<accession>A0A2A4T1H4</accession>
<evidence type="ECO:0000313" key="2">
    <source>
        <dbReference type="EMBL" id="PCI27423.1"/>
    </source>
</evidence>
<feature type="region of interest" description="Disordered" evidence="1">
    <location>
        <begin position="156"/>
        <end position="188"/>
    </location>
</feature>
<dbReference type="EMBL" id="NVSR01000060">
    <property type="protein sequence ID" value="PCI27423.1"/>
    <property type="molecule type" value="Genomic_DNA"/>
</dbReference>
<dbReference type="AlphaFoldDB" id="A0A2A4T1H4"/>
<evidence type="ECO:0000256" key="1">
    <source>
        <dbReference type="SAM" id="MobiDB-lite"/>
    </source>
</evidence>
<sequence>MSTFQNYMFAFKDAYSFKLDTNKSVEEVLLQELIYQLSDLEDLWVQLEVKKEDTRQYHLNRIQFRLEEINRFLTDYSGPRIIRYICSEISDFLIEQEQQGKIIDPIMEQGVAHILVVMNGFFHPEVYPLQLTTIDEVAGHLKKSMEILLNRYTETDQQKSLQSLQSLKSGKKKKERKERKQKKEKKHD</sequence>
<comment type="caution">
    <text evidence="2">The sequence shown here is derived from an EMBL/GenBank/DDBJ whole genome shotgun (WGS) entry which is preliminary data.</text>
</comment>
<feature type="compositionally biased region" description="Low complexity" evidence="1">
    <location>
        <begin position="158"/>
        <end position="168"/>
    </location>
</feature>
<proteinExistence type="predicted"/>
<protein>
    <submittedName>
        <fullName evidence="2">Uncharacterized protein</fullName>
    </submittedName>
</protein>